<comment type="caution">
    <text evidence="1">The sequence shown here is derived from an EMBL/GenBank/DDBJ whole genome shotgun (WGS) entry which is preliminary data.</text>
</comment>
<reference evidence="1 2" key="1">
    <citation type="submission" date="2018-11" db="EMBL/GenBank/DDBJ databases">
        <title>Genome assembly of Steccherinum ochraceum LE-BIN_3174, the white-rot fungus of the Steccherinaceae family (The Residual Polyporoid clade, Polyporales, Basidiomycota).</title>
        <authorList>
            <person name="Fedorova T.V."/>
            <person name="Glazunova O.A."/>
            <person name="Landesman E.O."/>
            <person name="Moiseenko K.V."/>
            <person name="Psurtseva N.V."/>
            <person name="Savinova O.S."/>
            <person name="Shakhova N.V."/>
            <person name="Tyazhelova T.V."/>
            <person name="Vasina D.V."/>
        </authorList>
    </citation>
    <scope>NUCLEOTIDE SEQUENCE [LARGE SCALE GENOMIC DNA]</scope>
    <source>
        <strain evidence="1 2">LE-BIN_3174</strain>
    </source>
</reference>
<protein>
    <submittedName>
        <fullName evidence="1">Uncharacterized protein</fullName>
    </submittedName>
</protein>
<dbReference type="OrthoDB" id="3049317at2759"/>
<organism evidence="1 2">
    <name type="scientific">Steccherinum ochraceum</name>
    <dbReference type="NCBI Taxonomy" id="92696"/>
    <lineage>
        <taxon>Eukaryota</taxon>
        <taxon>Fungi</taxon>
        <taxon>Dikarya</taxon>
        <taxon>Basidiomycota</taxon>
        <taxon>Agaricomycotina</taxon>
        <taxon>Agaricomycetes</taxon>
        <taxon>Polyporales</taxon>
        <taxon>Steccherinaceae</taxon>
        <taxon>Steccherinum</taxon>
    </lineage>
</organism>
<name>A0A4R0RZJ3_9APHY</name>
<gene>
    <name evidence="1" type="ORF">EIP91_009988</name>
</gene>
<accession>A0A4R0RZJ3</accession>
<dbReference type="Proteomes" id="UP000292702">
    <property type="component" value="Unassembled WGS sequence"/>
</dbReference>
<evidence type="ECO:0000313" key="2">
    <source>
        <dbReference type="Proteomes" id="UP000292702"/>
    </source>
</evidence>
<proteinExistence type="predicted"/>
<keyword evidence="2" id="KW-1185">Reference proteome</keyword>
<sequence length="534" mass="59631">MDVVSADQAKPPTSFATFPPDLLPEIWLFAIGRRQRELANPGPAPRAYYTHWHELRKFMSVCKHWREVVFATPALWREVMFGGGVARSVTEKMLRRSGQMSFNLVLCYRAQAGFDASLLEPQVYRVRSLEIEVQDGYLPFNKVREGTYDAPLLEELKVVNMTFLFPVDHPIPLVGPAFQLPRLRTLDFTGMAFDTLSSYFRPTITSLDIKVPPTTLGPSIPAFLRALSEMPLLECLGTNRVFSDHINSDSQCVEAKLPNLWQMIMFEDEVTSAELLEHMTIPASLFLSPGNFYRVANTSRGLDGAELEDSHSRLLLVILAKLNGQGIIGTVPTPTSLGIRLQSWSFTLEVGDDASAPEPFFSHSIGLSQTSGLRVGMNDLLDLICTSGPQSLISGIHTLRLHWGDREDSRTSYPYTFIADMQALFSNLETLQLDGGDAMFRNVTTAHAACSTDPALQKPFPKLQNFILKNIDLSTGMDSLYVMAYDRAKTGTPLSRLELSYDPETKVNRVQESDYHLDLLRCVVGVLETSDLEP</sequence>
<dbReference type="EMBL" id="RWJN01000059">
    <property type="protein sequence ID" value="TCD68704.1"/>
    <property type="molecule type" value="Genomic_DNA"/>
</dbReference>
<dbReference type="AlphaFoldDB" id="A0A4R0RZJ3"/>
<evidence type="ECO:0000313" key="1">
    <source>
        <dbReference type="EMBL" id="TCD68704.1"/>
    </source>
</evidence>